<keyword evidence="3 5" id="KW-0479">Metal-binding</keyword>
<comment type="function">
    <text evidence="5">Toxic component of a toxin-antitoxin (TA) system. An RNase.</text>
</comment>
<dbReference type="GO" id="GO:0000287">
    <property type="term" value="F:magnesium ion binding"/>
    <property type="evidence" value="ECO:0007669"/>
    <property type="project" value="UniProtKB-UniRule"/>
</dbReference>
<evidence type="ECO:0000256" key="5">
    <source>
        <dbReference type="HAMAP-Rule" id="MF_00265"/>
    </source>
</evidence>
<evidence type="ECO:0000313" key="8">
    <source>
        <dbReference type="Proteomes" id="UP000321272"/>
    </source>
</evidence>
<dbReference type="HAMAP" id="MF_00265">
    <property type="entry name" value="VapC_Nob1"/>
    <property type="match status" value="1"/>
</dbReference>
<feature type="binding site" evidence="5">
    <location>
        <position position="105"/>
    </location>
    <ligand>
        <name>Mg(2+)</name>
        <dbReference type="ChEBI" id="CHEBI:18420"/>
    </ligand>
</feature>
<evidence type="ECO:0000256" key="3">
    <source>
        <dbReference type="ARBA" id="ARBA00022723"/>
    </source>
</evidence>
<dbReference type="Pfam" id="PF01850">
    <property type="entry name" value="PIN"/>
    <property type="match status" value="1"/>
</dbReference>
<dbReference type="GO" id="GO:0004540">
    <property type="term" value="F:RNA nuclease activity"/>
    <property type="evidence" value="ECO:0007669"/>
    <property type="project" value="InterPro"/>
</dbReference>
<protein>
    <recommendedName>
        <fullName evidence="5">Ribonuclease VapC</fullName>
        <shortName evidence="5">RNase VapC</shortName>
        <ecNumber evidence="5">3.1.-.-</ecNumber>
    </recommendedName>
    <alternativeName>
        <fullName evidence="5">Toxin VapC</fullName>
    </alternativeName>
</protein>
<feature type="binding site" evidence="5">
    <location>
        <position position="5"/>
    </location>
    <ligand>
        <name>Mg(2+)</name>
        <dbReference type="ChEBI" id="CHEBI:18420"/>
    </ligand>
</feature>
<name>A0A5B8SSJ9_9GAMM</name>
<dbReference type="EC" id="3.1.-.-" evidence="5"/>
<keyword evidence="1 5" id="KW-1277">Toxin-antitoxin system</keyword>
<dbReference type="GO" id="GO:0016787">
    <property type="term" value="F:hydrolase activity"/>
    <property type="evidence" value="ECO:0007669"/>
    <property type="project" value="UniProtKB-KW"/>
</dbReference>
<evidence type="ECO:0000259" key="6">
    <source>
        <dbReference type="Pfam" id="PF01850"/>
    </source>
</evidence>
<keyword evidence="8" id="KW-1185">Reference proteome</keyword>
<keyword evidence="5" id="KW-0460">Magnesium</keyword>
<keyword evidence="4 5" id="KW-0378">Hydrolase</keyword>
<evidence type="ECO:0000313" key="7">
    <source>
        <dbReference type="EMBL" id="QEA40049.1"/>
    </source>
</evidence>
<dbReference type="InterPro" id="IPR002716">
    <property type="entry name" value="PIN_dom"/>
</dbReference>
<dbReference type="Gene3D" id="3.40.50.1010">
    <property type="entry name" value="5'-nuclease"/>
    <property type="match status" value="1"/>
</dbReference>
<dbReference type="GO" id="GO:0090729">
    <property type="term" value="F:toxin activity"/>
    <property type="evidence" value="ECO:0007669"/>
    <property type="project" value="UniProtKB-KW"/>
</dbReference>
<evidence type="ECO:0000256" key="1">
    <source>
        <dbReference type="ARBA" id="ARBA00022649"/>
    </source>
</evidence>
<dbReference type="InterPro" id="IPR051619">
    <property type="entry name" value="TypeII_TA_RNase_PINc/VapC"/>
</dbReference>
<dbReference type="PANTHER" id="PTHR35901:SF1">
    <property type="entry name" value="EXONUCLEASE VAPC9"/>
    <property type="match status" value="1"/>
</dbReference>
<organism evidence="7 8">
    <name type="scientific">Pistricoccus aurantiacus</name>
    <dbReference type="NCBI Taxonomy" id="1883414"/>
    <lineage>
        <taxon>Bacteria</taxon>
        <taxon>Pseudomonadati</taxon>
        <taxon>Pseudomonadota</taxon>
        <taxon>Gammaproteobacteria</taxon>
        <taxon>Oceanospirillales</taxon>
        <taxon>Halomonadaceae</taxon>
        <taxon>Pistricoccus</taxon>
    </lineage>
</organism>
<reference evidence="7 8" key="1">
    <citation type="submission" date="2019-06" db="EMBL/GenBank/DDBJ databases">
        <title>Genome analyses of bacteria isolated from kimchi.</title>
        <authorList>
            <person name="Lee S."/>
            <person name="Ahn S."/>
            <person name="Roh S."/>
        </authorList>
    </citation>
    <scope>NUCLEOTIDE SEQUENCE [LARGE SCALE GENOMIC DNA]</scope>
    <source>
        <strain evidence="7 8">CBA4606</strain>
    </source>
</reference>
<keyword evidence="2 5" id="KW-0540">Nuclease</keyword>
<proteinExistence type="inferred from homology"/>
<accession>A0A5B8SSJ9</accession>
<dbReference type="CDD" id="cd09874">
    <property type="entry name" value="PIN_MT3492-like"/>
    <property type="match status" value="1"/>
</dbReference>
<sequence>MLYIDTSALLPYYRQESSSAAVQNLLFAQTQPVLISPLTEVELASALARWVRTKELTEPQANRIESAFQEDIAAGRFEICQLGSRHYQRARHWLLTRKTALRTLDALHMACAETHQATLVTQDEALMKAATYFGLDAQPAKE</sequence>
<dbReference type="InterPro" id="IPR029060">
    <property type="entry name" value="PIN-like_dom_sf"/>
</dbReference>
<dbReference type="RefSeq" id="WP_147185124.1">
    <property type="nucleotide sequence ID" value="NZ_CP042382.1"/>
</dbReference>
<comment type="cofactor">
    <cofactor evidence="5">
        <name>Mg(2+)</name>
        <dbReference type="ChEBI" id="CHEBI:18420"/>
    </cofactor>
</comment>
<dbReference type="InterPro" id="IPR022907">
    <property type="entry name" value="VapC_family"/>
</dbReference>
<dbReference type="OrthoDB" id="6365530at2"/>
<feature type="domain" description="PIN" evidence="6">
    <location>
        <begin position="3"/>
        <end position="129"/>
    </location>
</feature>
<dbReference type="KEGG" id="paur:FGL86_13825"/>
<dbReference type="PANTHER" id="PTHR35901">
    <property type="entry name" value="RIBONUCLEASE VAPC3"/>
    <property type="match status" value="1"/>
</dbReference>
<evidence type="ECO:0000256" key="4">
    <source>
        <dbReference type="ARBA" id="ARBA00022801"/>
    </source>
</evidence>
<keyword evidence="5" id="KW-0800">Toxin</keyword>
<gene>
    <name evidence="5" type="primary">vapC</name>
    <name evidence="7" type="ORF">FGL86_13825</name>
</gene>
<dbReference type="Proteomes" id="UP000321272">
    <property type="component" value="Chromosome"/>
</dbReference>
<comment type="similarity">
    <text evidence="5">Belongs to the PINc/VapC protein family.</text>
</comment>
<evidence type="ECO:0000256" key="2">
    <source>
        <dbReference type="ARBA" id="ARBA00022722"/>
    </source>
</evidence>
<dbReference type="EMBL" id="CP042382">
    <property type="protein sequence ID" value="QEA40049.1"/>
    <property type="molecule type" value="Genomic_DNA"/>
</dbReference>
<dbReference type="AlphaFoldDB" id="A0A5B8SSJ9"/>
<dbReference type="SUPFAM" id="SSF88723">
    <property type="entry name" value="PIN domain-like"/>
    <property type="match status" value="1"/>
</dbReference>